<evidence type="ECO:0000259" key="5">
    <source>
        <dbReference type="Pfam" id="PF02906"/>
    </source>
</evidence>
<feature type="region of interest" description="Disordered" evidence="4">
    <location>
        <begin position="489"/>
        <end position="511"/>
    </location>
</feature>
<evidence type="ECO:0000313" key="6">
    <source>
        <dbReference type="EMBL" id="EAU91406.1"/>
    </source>
</evidence>
<dbReference type="InterPro" id="IPR009016">
    <property type="entry name" value="Fe_hydrogenase"/>
</dbReference>
<dbReference type="Gene3D" id="3.40.950.10">
    <property type="entry name" value="Fe-only Hydrogenase (Larger Subunit), Chain L, domain 3"/>
    <property type="match status" value="1"/>
</dbReference>
<dbReference type="eggNOG" id="KOG2439">
    <property type="taxonomic scope" value="Eukaryota"/>
</dbReference>
<reference evidence="6 7" key="1">
    <citation type="journal article" date="2010" name="Proc. Natl. Acad. Sci. U.S.A.">
        <title>Insights into evolution of multicellular fungi from the assembled chromosomes of the mushroom Coprinopsis cinerea (Coprinus cinereus).</title>
        <authorList>
            <person name="Stajich J.E."/>
            <person name="Wilke S.K."/>
            <person name="Ahren D."/>
            <person name="Au C.H."/>
            <person name="Birren B.W."/>
            <person name="Borodovsky M."/>
            <person name="Burns C."/>
            <person name="Canback B."/>
            <person name="Casselton L.A."/>
            <person name="Cheng C.K."/>
            <person name="Deng J."/>
            <person name="Dietrich F.S."/>
            <person name="Fargo D.C."/>
            <person name="Farman M.L."/>
            <person name="Gathman A.C."/>
            <person name="Goldberg J."/>
            <person name="Guigo R."/>
            <person name="Hoegger P.J."/>
            <person name="Hooker J.B."/>
            <person name="Huggins A."/>
            <person name="James T.Y."/>
            <person name="Kamada T."/>
            <person name="Kilaru S."/>
            <person name="Kodira C."/>
            <person name="Kues U."/>
            <person name="Kupfer D."/>
            <person name="Kwan H.S."/>
            <person name="Lomsadze A."/>
            <person name="Li W."/>
            <person name="Lilly W.W."/>
            <person name="Ma L.J."/>
            <person name="Mackey A.J."/>
            <person name="Manning G."/>
            <person name="Martin F."/>
            <person name="Muraguchi H."/>
            <person name="Natvig D.O."/>
            <person name="Palmerini H."/>
            <person name="Ramesh M.A."/>
            <person name="Rehmeyer C.J."/>
            <person name="Roe B.A."/>
            <person name="Shenoy N."/>
            <person name="Stanke M."/>
            <person name="Ter-Hovhannisyan V."/>
            <person name="Tunlid A."/>
            <person name="Velagapudi R."/>
            <person name="Vision T.J."/>
            <person name="Zeng Q."/>
            <person name="Zolan M.E."/>
            <person name="Pukkila P.J."/>
        </authorList>
    </citation>
    <scope>NUCLEOTIDE SEQUENCE [LARGE SCALE GENOMIC DNA]</scope>
    <source>
        <strain evidence="7">Okayama-7 / 130 / ATCC MYA-4618 / FGSC 9003</strain>
    </source>
</reference>
<keyword evidence="7" id="KW-1185">Reference proteome</keyword>
<dbReference type="STRING" id="240176.A8N5W4"/>
<dbReference type="Proteomes" id="UP000001861">
    <property type="component" value="Unassembled WGS sequence"/>
</dbReference>
<dbReference type="KEGG" id="cci:CC1G_01895"/>
<proteinExistence type="inferred from homology"/>
<dbReference type="FunCoup" id="A8N5W4">
    <property type="interactions" value="72"/>
</dbReference>
<dbReference type="InParanoid" id="A8N5W4"/>
<dbReference type="Gene3D" id="3.30.70.20">
    <property type="match status" value="1"/>
</dbReference>
<feature type="compositionally biased region" description="Polar residues" evidence="4">
    <location>
        <begin position="602"/>
        <end position="611"/>
    </location>
</feature>
<evidence type="ECO:0000313" key="7">
    <source>
        <dbReference type="Proteomes" id="UP000001861"/>
    </source>
</evidence>
<evidence type="ECO:0000256" key="3">
    <source>
        <dbReference type="ARBA" id="ARBA00023014"/>
    </source>
</evidence>
<feature type="region of interest" description="Disordered" evidence="4">
    <location>
        <begin position="561"/>
        <end position="637"/>
    </location>
</feature>
<dbReference type="InterPro" id="IPR050340">
    <property type="entry name" value="Cytosolic_Fe-S_CAF"/>
</dbReference>
<evidence type="ECO:0000256" key="1">
    <source>
        <dbReference type="ARBA" id="ARBA00006596"/>
    </source>
</evidence>
<protein>
    <submittedName>
        <fullName evidence="6">Nuclear prelamin A recognition factor-like protein</fullName>
    </submittedName>
</protein>
<dbReference type="Pfam" id="PF02906">
    <property type="entry name" value="Fe_hyd_lg_C"/>
    <property type="match status" value="1"/>
</dbReference>
<dbReference type="SUPFAM" id="SSF53920">
    <property type="entry name" value="Fe-only hydrogenase"/>
    <property type="match status" value="1"/>
</dbReference>
<comment type="similarity">
    <text evidence="1">Belongs to the NARF family.</text>
</comment>
<dbReference type="InterPro" id="IPR004108">
    <property type="entry name" value="Fe_hydrogenase_lsu_C"/>
</dbReference>
<feature type="domain" description="Iron hydrogenase large subunit C-terminal" evidence="5">
    <location>
        <begin position="140"/>
        <end position="482"/>
    </location>
</feature>
<dbReference type="OrthoDB" id="10253113at2759"/>
<dbReference type="VEuPathDB" id="FungiDB:CC1G_01895"/>
<dbReference type="GO" id="GO:0051539">
    <property type="term" value="F:4 iron, 4 sulfur cluster binding"/>
    <property type="evidence" value="ECO:0007669"/>
    <property type="project" value="UniProtKB-KW"/>
</dbReference>
<keyword evidence="2" id="KW-0004">4Fe-4S</keyword>
<keyword evidence="2" id="KW-0479">Metal-binding</keyword>
<sequence>MAFSGTLTLTDLNDFISPAQACIKPVEEVKKTDDQPKTGAKTEIVIDSTGSYYEVSNEPSYGSVDISKGNTRSSSSGQKLEQAQINLNDCLACSGCITSAESVLITLQSHTEVFNFIESNKDACSDTKKLLVLSIAPQSLASLAASLTARFPQALTTPLQVLRRVRAFCKETLGFSEVFDTTFARHLSLREHVLEFEERKKKDSQGGQEAEGQLPMLASACPGWICYAEKAHAGMLPFISRTKSPQQVMGTLVKEWMAQKWNKKPDGIYHVSVMPCYDKKLEASRQDFYNDVYSTRDVDCVITTGELELMMKEKDWDISKSVPHELDEQQTSPSDAIHLPELIQHPGSSSGSYLQSIIDHVTETSPVTLALNTKLMRNADYEEFTLAEEASGKIVFKGAKCYGFRNLQNIVRKVGRDKGVRLGGGAAGKLGGKATGGVGRRIARRKGADAAAGGGSGEASAANRQYDYVEVMACPSGCVNGGGQLKPVASTTSSSTDATVPPNTTSNGNVDEEGYVRNWEESGVMQSSAKWGDKDWTKKVEEAYWSSSLLSPSIIAKGQDEMRQVEGGEKNREVAGHGESKGGTSGVRGDAGRYHGEKWDTKSGQNGSAVSEVSEMSGHQVPHDLDSPLSTSSIDIKGGQVTWGDASAQGGDVDHGSIVKTGKHETMVEAGGAIGSPEPGAWSKLPHLSHLIRQRFSLANDLAERIVEEMCRSSEGGDYTEFEGRRHRFFRTQYHAVESEVVGLAVKW</sequence>
<evidence type="ECO:0000256" key="4">
    <source>
        <dbReference type="SAM" id="MobiDB-lite"/>
    </source>
</evidence>
<dbReference type="Gene3D" id="3.40.50.1780">
    <property type="match status" value="1"/>
</dbReference>
<keyword evidence="3" id="KW-0411">Iron-sulfur</keyword>
<feature type="compositionally biased region" description="Basic and acidic residues" evidence="4">
    <location>
        <begin position="561"/>
        <end position="580"/>
    </location>
</feature>
<keyword evidence="2" id="KW-0408">Iron</keyword>
<accession>A8N5W4</accession>
<dbReference type="AlphaFoldDB" id="A8N5W4"/>
<evidence type="ECO:0000256" key="2">
    <source>
        <dbReference type="ARBA" id="ARBA00022485"/>
    </source>
</evidence>
<feature type="compositionally biased region" description="Low complexity" evidence="4">
    <location>
        <begin position="489"/>
        <end position="499"/>
    </location>
</feature>
<dbReference type="RefSeq" id="XP_001830259.1">
    <property type="nucleotide sequence ID" value="XM_001830207.1"/>
</dbReference>
<feature type="compositionally biased region" description="Basic and acidic residues" evidence="4">
    <location>
        <begin position="590"/>
        <end position="601"/>
    </location>
</feature>
<dbReference type="EMBL" id="AACS02000003">
    <property type="protein sequence ID" value="EAU91406.1"/>
    <property type="molecule type" value="Genomic_DNA"/>
</dbReference>
<dbReference type="PANTHER" id="PTHR11615">
    <property type="entry name" value="NITRATE, FORMATE, IRON DEHYDROGENASE"/>
    <property type="match status" value="1"/>
</dbReference>
<dbReference type="OMA" id="GYLHHVL"/>
<gene>
    <name evidence="6" type="ORF">CC1G_01895</name>
</gene>
<dbReference type="GeneID" id="6006698"/>
<name>A8N5W4_COPC7</name>
<organism evidence="6 7">
    <name type="scientific">Coprinopsis cinerea (strain Okayama-7 / 130 / ATCC MYA-4618 / FGSC 9003)</name>
    <name type="common">Inky cap fungus</name>
    <name type="synonym">Hormographiella aspergillata</name>
    <dbReference type="NCBI Taxonomy" id="240176"/>
    <lineage>
        <taxon>Eukaryota</taxon>
        <taxon>Fungi</taxon>
        <taxon>Dikarya</taxon>
        <taxon>Basidiomycota</taxon>
        <taxon>Agaricomycotina</taxon>
        <taxon>Agaricomycetes</taxon>
        <taxon>Agaricomycetidae</taxon>
        <taxon>Agaricales</taxon>
        <taxon>Agaricineae</taxon>
        <taxon>Psathyrellaceae</taxon>
        <taxon>Coprinopsis</taxon>
    </lineage>
</organism>
<comment type="caution">
    <text evidence="6">The sequence shown here is derived from an EMBL/GenBank/DDBJ whole genome shotgun (WGS) entry which is preliminary data.</text>
</comment>